<dbReference type="EMBL" id="CAJOBH010110441">
    <property type="protein sequence ID" value="CAF4658488.1"/>
    <property type="molecule type" value="Genomic_DNA"/>
</dbReference>
<reference evidence="2" key="1">
    <citation type="submission" date="2021-02" db="EMBL/GenBank/DDBJ databases">
        <authorList>
            <person name="Nowell W R."/>
        </authorList>
    </citation>
    <scope>NUCLEOTIDE SEQUENCE</scope>
</reference>
<sequence length="107" mass="11666">SSSSSDQHEEEDASASIFSKRNATAAEIEKLKKIDVIIQGNTTPRTRTILKNTSANGSKDLPIEYDDESVSHSVSHSIISSVDDITVDKVSPSPSIPIDYLEDFDKN</sequence>
<dbReference type="Proteomes" id="UP000681720">
    <property type="component" value="Unassembled WGS sequence"/>
</dbReference>
<gene>
    <name evidence="1" type="ORF">BYL167_LOCUS42487</name>
    <name evidence="2" type="ORF">GIL414_LOCUS59255</name>
</gene>
<proteinExistence type="predicted"/>
<dbReference type="Proteomes" id="UP000681967">
    <property type="component" value="Unassembled WGS sequence"/>
</dbReference>
<dbReference type="EMBL" id="CAJOBJ010223279">
    <property type="protein sequence ID" value="CAF5037832.1"/>
    <property type="molecule type" value="Genomic_DNA"/>
</dbReference>
<evidence type="ECO:0000313" key="1">
    <source>
        <dbReference type="EMBL" id="CAF4658488.1"/>
    </source>
</evidence>
<accession>A0A8S3DP79</accession>
<name>A0A8S3DP79_9BILA</name>
<organism evidence="2 3">
    <name type="scientific">Rotaria magnacalcarata</name>
    <dbReference type="NCBI Taxonomy" id="392030"/>
    <lineage>
        <taxon>Eukaryota</taxon>
        <taxon>Metazoa</taxon>
        <taxon>Spiralia</taxon>
        <taxon>Gnathifera</taxon>
        <taxon>Rotifera</taxon>
        <taxon>Eurotatoria</taxon>
        <taxon>Bdelloidea</taxon>
        <taxon>Philodinida</taxon>
        <taxon>Philodinidae</taxon>
        <taxon>Rotaria</taxon>
    </lineage>
</organism>
<evidence type="ECO:0000313" key="2">
    <source>
        <dbReference type="EMBL" id="CAF5037832.1"/>
    </source>
</evidence>
<evidence type="ECO:0000313" key="3">
    <source>
        <dbReference type="Proteomes" id="UP000681720"/>
    </source>
</evidence>
<comment type="caution">
    <text evidence="2">The sequence shown here is derived from an EMBL/GenBank/DDBJ whole genome shotgun (WGS) entry which is preliminary data.</text>
</comment>
<protein>
    <submittedName>
        <fullName evidence="2">Uncharacterized protein</fullName>
    </submittedName>
</protein>
<dbReference type="AlphaFoldDB" id="A0A8S3DP79"/>
<feature type="non-terminal residue" evidence="2">
    <location>
        <position position="1"/>
    </location>
</feature>